<dbReference type="AlphaFoldDB" id="A0A2I1HJC5"/>
<accession>A0A2I1HJC5</accession>
<dbReference type="Proteomes" id="UP000234323">
    <property type="component" value="Unassembled WGS sequence"/>
</dbReference>
<proteinExistence type="predicted"/>
<dbReference type="VEuPathDB" id="FungiDB:RhiirA1_473198"/>
<reference evidence="1 2" key="1">
    <citation type="submission" date="2015-10" db="EMBL/GenBank/DDBJ databases">
        <title>Genome analyses suggest a sexual origin of heterokaryosis in a supposedly ancient asexual fungus.</title>
        <authorList>
            <person name="Ropars J."/>
            <person name="Sedzielewska K."/>
            <person name="Noel J."/>
            <person name="Charron P."/>
            <person name="Farinelli L."/>
            <person name="Marton T."/>
            <person name="Kruger M."/>
            <person name="Pelin A."/>
            <person name="Brachmann A."/>
            <person name="Corradi N."/>
        </authorList>
    </citation>
    <scope>NUCLEOTIDE SEQUENCE [LARGE SCALE GENOMIC DNA]</scope>
    <source>
        <strain evidence="1 2">A4</strain>
    </source>
</reference>
<dbReference type="VEuPathDB" id="FungiDB:FUN_010712"/>
<evidence type="ECO:0000313" key="1">
    <source>
        <dbReference type="EMBL" id="PKY58940.1"/>
    </source>
</evidence>
<sequence>MVSPYNDVAELTFVLYVLNSLSSDSSVKFISFLQLDLSFFTWMNASPIKRVRLKNNFLWSCFFELIRSKQLSCKFFGMSKDDPNSFHVMRAQSLLKDQNCFSSLQPIPLMDNIFPFTLKTMGLFTGFDELLTQDPIKYWRSISDIRRFFFLIGLSRFSALQTSYHSVDWALTFDLFKQMIYPQHMVSKTAIFLQFRFKLWFDELPIMYRLCQRFPGLYADDSLCLNCGTFMETLEHLFVCSPASLDADESNPEPLQHKDVTVHLIQRFMVKLATKVSSSPKCRRTYEEILSAL</sequence>
<evidence type="ECO:0000313" key="2">
    <source>
        <dbReference type="Proteomes" id="UP000234323"/>
    </source>
</evidence>
<name>A0A2I1HJC5_9GLOM</name>
<comment type="caution">
    <text evidence="1">The sequence shown here is derived from an EMBL/GenBank/DDBJ whole genome shotgun (WGS) entry which is preliminary data.</text>
</comment>
<dbReference type="EMBL" id="LLXI01003268">
    <property type="protein sequence ID" value="PKY58940.1"/>
    <property type="molecule type" value="Genomic_DNA"/>
</dbReference>
<gene>
    <name evidence="1" type="ORF">RhiirA4_481275</name>
</gene>
<organism evidence="1 2">
    <name type="scientific">Rhizophagus irregularis</name>
    <dbReference type="NCBI Taxonomy" id="588596"/>
    <lineage>
        <taxon>Eukaryota</taxon>
        <taxon>Fungi</taxon>
        <taxon>Fungi incertae sedis</taxon>
        <taxon>Mucoromycota</taxon>
        <taxon>Glomeromycotina</taxon>
        <taxon>Glomeromycetes</taxon>
        <taxon>Glomerales</taxon>
        <taxon>Glomeraceae</taxon>
        <taxon>Rhizophagus</taxon>
    </lineage>
</organism>
<protein>
    <submittedName>
        <fullName evidence="1">Uncharacterized protein</fullName>
    </submittedName>
</protein>
<keyword evidence="2" id="KW-1185">Reference proteome</keyword>